<evidence type="ECO:0000313" key="3">
    <source>
        <dbReference type="Proteomes" id="UP001400965"/>
    </source>
</evidence>
<feature type="domain" description="NADH:flavin oxidoreductase/NADH oxidase N-terminal" evidence="1">
    <location>
        <begin position="12"/>
        <end position="61"/>
    </location>
</feature>
<dbReference type="Gene3D" id="3.20.20.70">
    <property type="entry name" value="Aldolase class I"/>
    <property type="match status" value="1"/>
</dbReference>
<reference evidence="2 3" key="1">
    <citation type="journal article" date="2019" name="Int. J. Syst. Evol. Microbiol.">
        <title>The Global Catalogue of Microorganisms (GCM) 10K type strain sequencing project: providing services to taxonomists for standard genome sequencing and annotation.</title>
        <authorList>
            <consortium name="The Broad Institute Genomics Platform"/>
            <consortium name="The Broad Institute Genome Sequencing Center for Infectious Disease"/>
            <person name="Wu L."/>
            <person name="Ma J."/>
        </authorList>
    </citation>
    <scope>NUCLEOTIDE SEQUENCE [LARGE SCALE GENOMIC DNA]</scope>
    <source>
        <strain evidence="2 3">JCM 6486</strain>
    </source>
</reference>
<dbReference type="Pfam" id="PF00724">
    <property type="entry name" value="Oxidored_FMN"/>
    <property type="match status" value="1"/>
</dbReference>
<dbReference type="Proteomes" id="UP001400965">
    <property type="component" value="Unassembled WGS sequence"/>
</dbReference>
<proteinExistence type="predicted"/>
<organism evidence="2 3">
    <name type="scientific">Paraclostridium tenue</name>
    <dbReference type="NCBI Taxonomy" id="1737"/>
    <lineage>
        <taxon>Bacteria</taxon>
        <taxon>Bacillati</taxon>
        <taxon>Bacillota</taxon>
        <taxon>Clostridia</taxon>
        <taxon>Peptostreptococcales</taxon>
        <taxon>Peptostreptococcaceae</taxon>
        <taxon>Paraclostridium</taxon>
    </lineage>
</organism>
<sequence length="63" mass="7353">MTIFYSSIKSDITPKVLTKYDIEYIINSFSEVAYKCNLVVFYDIKIHGAHGYLLGQFLDPYHK</sequence>
<accession>A0ABN1LVJ9</accession>
<evidence type="ECO:0000259" key="1">
    <source>
        <dbReference type="Pfam" id="PF00724"/>
    </source>
</evidence>
<dbReference type="SUPFAM" id="SSF51395">
    <property type="entry name" value="FMN-linked oxidoreductases"/>
    <property type="match status" value="1"/>
</dbReference>
<comment type="caution">
    <text evidence="2">The sequence shown here is derived from an EMBL/GenBank/DDBJ whole genome shotgun (WGS) entry which is preliminary data.</text>
</comment>
<dbReference type="RefSeq" id="WP_346040860.1">
    <property type="nucleotide sequence ID" value="NZ_BAAACP010000001.1"/>
</dbReference>
<dbReference type="InterPro" id="IPR001155">
    <property type="entry name" value="OxRdtase_FMN_N"/>
</dbReference>
<name>A0ABN1LVJ9_9FIRM</name>
<dbReference type="InterPro" id="IPR013785">
    <property type="entry name" value="Aldolase_TIM"/>
</dbReference>
<protein>
    <recommendedName>
        <fullName evidence="1">NADH:flavin oxidoreductase/NADH oxidase N-terminal domain-containing protein</fullName>
    </recommendedName>
</protein>
<dbReference type="EMBL" id="BAAACP010000001">
    <property type="protein sequence ID" value="GAA0860901.1"/>
    <property type="molecule type" value="Genomic_DNA"/>
</dbReference>
<keyword evidence="3" id="KW-1185">Reference proteome</keyword>
<gene>
    <name evidence="2" type="ORF">GCM10008917_00010</name>
</gene>
<evidence type="ECO:0000313" key="2">
    <source>
        <dbReference type="EMBL" id="GAA0860901.1"/>
    </source>
</evidence>